<keyword evidence="1" id="KW-1133">Transmembrane helix</keyword>
<keyword evidence="1" id="KW-0472">Membrane</keyword>
<name>A0A448HJW6_9ACTO</name>
<reference evidence="2 3" key="1">
    <citation type="submission" date="2018-12" db="EMBL/GenBank/DDBJ databases">
        <authorList>
            <consortium name="Pathogen Informatics"/>
        </authorList>
    </citation>
    <scope>NUCLEOTIDE SEQUENCE [LARGE SCALE GENOMIC DNA]</scope>
    <source>
        <strain evidence="2 3">NCTC11636</strain>
    </source>
</reference>
<feature type="transmembrane region" description="Helical" evidence="1">
    <location>
        <begin position="41"/>
        <end position="62"/>
    </location>
</feature>
<organism evidence="2 3">
    <name type="scientific">Actinomyces howellii</name>
    <dbReference type="NCBI Taxonomy" id="52771"/>
    <lineage>
        <taxon>Bacteria</taxon>
        <taxon>Bacillati</taxon>
        <taxon>Actinomycetota</taxon>
        <taxon>Actinomycetes</taxon>
        <taxon>Actinomycetales</taxon>
        <taxon>Actinomycetaceae</taxon>
        <taxon>Actinomyces</taxon>
    </lineage>
</organism>
<keyword evidence="3" id="KW-1185">Reference proteome</keyword>
<dbReference type="AlphaFoldDB" id="A0A448HJW6"/>
<dbReference type="EMBL" id="LR134350">
    <property type="protein sequence ID" value="VEG30012.1"/>
    <property type="molecule type" value="Genomic_DNA"/>
</dbReference>
<dbReference type="Proteomes" id="UP000266895">
    <property type="component" value="Chromosome"/>
</dbReference>
<protein>
    <submittedName>
        <fullName evidence="2">Uncharacterized protein</fullName>
    </submittedName>
</protein>
<proteinExistence type="predicted"/>
<feature type="transmembrane region" description="Helical" evidence="1">
    <location>
        <begin position="68"/>
        <end position="87"/>
    </location>
</feature>
<accession>A0A448HJW6</accession>
<evidence type="ECO:0000256" key="1">
    <source>
        <dbReference type="SAM" id="Phobius"/>
    </source>
</evidence>
<sequence>MRLPASYSHGMDAMCSSLEVPPPAWSPAAAARRHGARREGAAWVLATGALMALVLAVAAGPGLGQSPATAVVVIALTGWGLLVARLVHRSRPRDGQDGSGIRRH</sequence>
<evidence type="ECO:0000313" key="3">
    <source>
        <dbReference type="Proteomes" id="UP000266895"/>
    </source>
</evidence>
<evidence type="ECO:0000313" key="2">
    <source>
        <dbReference type="EMBL" id="VEG30012.1"/>
    </source>
</evidence>
<keyword evidence="1" id="KW-0812">Transmembrane</keyword>
<dbReference type="KEGG" id="ahw:NCTC11636_02486"/>
<gene>
    <name evidence="2" type="ORF">NCTC11636_02486</name>
</gene>